<dbReference type="AlphaFoldDB" id="A0AAN0RJ91"/>
<evidence type="ECO:0000256" key="10">
    <source>
        <dbReference type="ARBA" id="ARBA00050776"/>
    </source>
</evidence>
<dbReference type="InterPro" id="IPR015422">
    <property type="entry name" value="PyrdxlP-dep_Trfase_small"/>
</dbReference>
<dbReference type="Gene3D" id="3.90.1150.10">
    <property type="entry name" value="Aspartate Aminotransferase, domain 1"/>
    <property type="match status" value="1"/>
</dbReference>
<dbReference type="GO" id="GO:0051536">
    <property type="term" value="F:iron-sulfur cluster binding"/>
    <property type="evidence" value="ECO:0007669"/>
    <property type="project" value="UniProtKB-KW"/>
</dbReference>
<evidence type="ECO:0000313" key="13">
    <source>
        <dbReference type="Proteomes" id="UP000028680"/>
    </source>
</evidence>
<dbReference type="GO" id="GO:0031071">
    <property type="term" value="F:cysteine desulfurase activity"/>
    <property type="evidence" value="ECO:0007669"/>
    <property type="project" value="UniProtKB-EC"/>
</dbReference>
<evidence type="ECO:0000259" key="11">
    <source>
        <dbReference type="Pfam" id="PF00266"/>
    </source>
</evidence>
<dbReference type="Pfam" id="PF00266">
    <property type="entry name" value="Aminotran_5"/>
    <property type="match status" value="2"/>
</dbReference>
<feature type="domain" description="Aminotransferase class V" evidence="11">
    <location>
        <begin position="137"/>
        <end position="331"/>
    </location>
</feature>
<evidence type="ECO:0000256" key="7">
    <source>
        <dbReference type="ARBA" id="ARBA00022898"/>
    </source>
</evidence>
<feature type="domain" description="Aminotransferase class V" evidence="11">
    <location>
        <begin position="5"/>
        <end position="80"/>
    </location>
</feature>
<evidence type="ECO:0000256" key="1">
    <source>
        <dbReference type="ARBA" id="ARBA00001933"/>
    </source>
</evidence>
<evidence type="ECO:0000256" key="5">
    <source>
        <dbReference type="ARBA" id="ARBA00022679"/>
    </source>
</evidence>
<name>A0AAN0RJ91_9RHOB</name>
<evidence type="ECO:0000256" key="8">
    <source>
        <dbReference type="ARBA" id="ARBA00023004"/>
    </source>
</evidence>
<comment type="cofactor">
    <cofactor evidence="1">
        <name>pyridoxal 5'-phosphate</name>
        <dbReference type="ChEBI" id="CHEBI:597326"/>
    </cofactor>
</comment>
<gene>
    <name evidence="12" type="ORF">RCA23_c16300</name>
</gene>
<comment type="similarity">
    <text evidence="3">Belongs to the class-V pyridoxal-phosphate-dependent aminotransferase family. NifS/IscS subfamily.</text>
</comment>
<dbReference type="InterPro" id="IPR015424">
    <property type="entry name" value="PyrdxlP-dep_Trfase"/>
</dbReference>
<accession>A0AAN0RJ91</accession>
<dbReference type="PANTHER" id="PTHR11601">
    <property type="entry name" value="CYSTEINE DESULFURYLASE FAMILY MEMBER"/>
    <property type="match status" value="1"/>
</dbReference>
<comment type="catalytic activity">
    <reaction evidence="10">
        <text>(sulfur carrier)-H + L-cysteine = (sulfur carrier)-SH + L-alanine</text>
        <dbReference type="Rhea" id="RHEA:43892"/>
        <dbReference type="Rhea" id="RHEA-COMP:14737"/>
        <dbReference type="Rhea" id="RHEA-COMP:14739"/>
        <dbReference type="ChEBI" id="CHEBI:29917"/>
        <dbReference type="ChEBI" id="CHEBI:35235"/>
        <dbReference type="ChEBI" id="CHEBI:57972"/>
        <dbReference type="ChEBI" id="CHEBI:64428"/>
        <dbReference type="EC" id="2.8.1.7"/>
    </reaction>
</comment>
<protein>
    <recommendedName>
        <fullName evidence="4">Cysteine desulfurase</fullName>
    </recommendedName>
</protein>
<sequence length="349" mass="36173">MMQRVYLDHNATSPLRPEARAAMIAAMDALGNPSSVHSEGRAAKAIVEKARGQISEAFGVGAHDIVFTGSATEAAALALKDRGFHAGDIEHDAVAAWVQADLPLKTGQVCVAQPTGTALQLANSETGIVQTLPEGLGFCDMTQGFGKLPLAFSWSGADMACASAHKLGGPKGVGCLLLKPGVEVAAQVLGGGQEMGRRAGTENIIGIAGFGAAAEASARDLSAGKWATIEKLRNILEKTLEASGKPLILVGTDSPRLPNTACFAAPGWKGETQVMQMDLAGFAVSAGSACSSGKVKASRVLRAMGYDEDVASSAIRVSLGLETTEDEVQQFAKVWLAAYERLLARKAAR</sequence>
<evidence type="ECO:0000256" key="2">
    <source>
        <dbReference type="ARBA" id="ARBA00003120"/>
    </source>
</evidence>
<dbReference type="InterPro" id="IPR015421">
    <property type="entry name" value="PyrdxlP-dep_Trfase_major"/>
</dbReference>
<evidence type="ECO:0000313" key="12">
    <source>
        <dbReference type="EMBL" id="AII87166.1"/>
    </source>
</evidence>
<evidence type="ECO:0000256" key="9">
    <source>
        <dbReference type="ARBA" id="ARBA00023014"/>
    </source>
</evidence>
<proteinExistence type="inferred from homology"/>
<evidence type="ECO:0000256" key="6">
    <source>
        <dbReference type="ARBA" id="ARBA00022723"/>
    </source>
</evidence>
<keyword evidence="9" id="KW-0411">Iron-sulfur</keyword>
<evidence type="ECO:0000256" key="4">
    <source>
        <dbReference type="ARBA" id="ARBA00013558"/>
    </source>
</evidence>
<dbReference type="Proteomes" id="UP000028680">
    <property type="component" value="Chromosome"/>
</dbReference>
<keyword evidence="6" id="KW-0479">Metal-binding</keyword>
<keyword evidence="5" id="KW-0808">Transferase</keyword>
<evidence type="ECO:0000256" key="3">
    <source>
        <dbReference type="ARBA" id="ARBA00006490"/>
    </source>
</evidence>
<dbReference type="GO" id="GO:0046872">
    <property type="term" value="F:metal ion binding"/>
    <property type="evidence" value="ECO:0007669"/>
    <property type="project" value="UniProtKB-KW"/>
</dbReference>
<comment type="function">
    <text evidence="2">Catalyzes the removal of elemental sulfur atoms from cysteine to produce alanine. Seems to participate in the biosynthesis of the nitrogenase metalloclusters by providing the inorganic sulfur required for the Fe-S core formation.</text>
</comment>
<organism evidence="12 13">
    <name type="scientific">Planktomarina temperata RCA23</name>
    <dbReference type="NCBI Taxonomy" id="666509"/>
    <lineage>
        <taxon>Bacteria</taxon>
        <taxon>Pseudomonadati</taxon>
        <taxon>Pseudomonadota</taxon>
        <taxon>Alphaproteobacteria</taxon>
        <taxon>Rhodobacterales</taxon>
        <taxon>Paracoccaceae</taxon>
        <taxon>Planktomarina</taxon>
    </lineage>
</organism>
<dbReference type="SUPFAM" id="SSF53383">
    <property type="entry name" value="PLP-dependent transferases"/>
    <property type="match status" value="1"/>
</dbReference>
<keyword evidence="8" id="KW-0408">Iron</keyword>
<keyword evidence="13" id="KW-1185">Reference proteome</keyword>
<dbReference type="Gene3D" id="3.40.640.10">
    <property type="entry name" value="Type I PLP-dependent aspartate aminotransferase-like (Major domain)"/>
    <property type="match status" value="1"/>
</dbReference>
<dbReference type="EMBL" id="CP003984">
    <property type="protein sequence ID" value="AII87166.1"/>
    <property type="molecule type" value="Genomic_DNA"/>
</dbReference>
<dbReference type="InterPro" id="IPR000192">
    <property type="entry name" value="Aminotrans_V_dom"/>
</dbReference>
<dbReference type="Gene3D" id="1.10.260.50">
    <property type="match status" value="1"/>
</dbReference>
<keyword evidence="7" id="KW-0663">Pyridoxal phosphate</keyword>
<dbReference type="KEGG" id="ptp:RCA23_c16300"/>
<reference evidence="12 13" key="1">
    <citation type="journal article" date="2014" name="ISME J.">
        <title>Adaptation of an abundant Roseobacter RCA organism to pelagic systems revealed by genomic and transcriptomic analyses.</title>
        <authorList>
            <person name="Voget S."/>
            <person name="Wemheuer B."/>
            <person name="Brinkhoff T."/>
            <person name="Vollmers J."/>
            <person name="Dietrich S."/>
            <person name="Giebel H.A."/>
            <person name="Beardsley C."/>
            <person name="Sardemann C."/>
            <person name="Bakenhus I."/>
            <person name="Billerbeck S."/>
            <person name="Daniel R."/>
            <person name="Simon M."/>
        </authorList>
    </citation>
    <scope>NUCLEOTIDE SEQUENCE [LARGE SCALE GENOMIC DNA]</scope>
    <source>
        <strain evidence="12 13">RCA23</strain>
    </source>
</reference>
<dbReference type="InterPro" id="IPR016454">
    <property type="entry name" value="Cysteine_dSase"/>
</dbReference>
<dbReference type="PIRSF" id="PIRSF005572">
    <property type="entry name" value="NifS"/>
    <property type="match status" value="1"/>
</dbReference>
<dbReference type="PANTHER" id="PTHR11601:SF34">
    <property type="entry name" value="CYSTEINE DESULFURASE"/>
    <property type="match status" value="1"/>
</dbReference>